<accession>A0AAV1S8A7</accession>
<organism evidence="4 5">
    <name type="scientific">Dovyalis caffra</name>
    <dbReference type="NCBI Taxonomy" id="77055"/>
    <lineage>
        <taxon>Eukaryota</taxon>
        <taxon>Viridiplantae</taxon>
        <taxon>Streptophyta</taxon>
        <taxon>Embryophyta</taxon>
        <taxon>Tracheophyta</taxon>
        <taxon>Spermatophyta</taxon>
        <taxon>Magnoliopsida</taxon>
        <taxon>eudicotyledons</taxon>
        <taxon>Gunneridae</taxon>
        <taxon>Pentapetalae</taxon>
        <taxon>rosids</taxon>
        <taxon>fabids</taxon>
        <taxon>Malpighiales</taxon>
        <taxon>Salicaceae</taxon>
        <taxon>Flacourtieae</taxon>
        <taxon>Dovyalis</taxon>
    </lineage>
</organism>
<dbReference type="PANTHER" id="PTHR42721:SF3">
    <property type="entry name" value="BETA-D-XYLOSIDASE 5-RELATED"/>
    <property type="match status" value="1"/>
</dbReference>
<proteinExistence type="inferred from homology"/>
<dbReference type="Pfam" id="PF14310">
    <property type="entry name" value="Fn3-like"/>
    <property type="match status" value="1"/>
</dbReference>
<dbReference type="InterPro" id="IPR026891">
    <property type="entry name" value="Fn3-like"/>
</dbReference>
<dbReference type="Gene3D" id="3.20.20.300">
    <property type="entry name" value="Glycoside hydrolase, family 3, N-terminal domain"/>
    <property type="match status" value="2"/>
</dbReference>
<evidence type="ECO:0000313" key="4">
    <source>
        <dbReference type="EMBL" id="CAK7347113.1"/>
    </source>
</evidence>
<dbReference type="InterPro" id="IPR013783">
    <property type="entry name" value="Ig-like_fold"/>
</dbReference>
<dbReference type="SMART" id="SM01217">
    <property type="entry name" value="Fn3_like"/>
    <property type="match status" value="1"/>
</dbReference>
<reference evidence="4 5" key="1">
    <citation type="submission" date="2024-01" db="EMBL/GenBank/DDBJ databases">
        <authorList>
            <person name="Waweru B."/>
        </authorList>
    </citation>
    <scope>NUCLEOTIDE SEQUENCE [LARGE SCALE GENOMIC DNA]</scope>
</reference>
<dbReference type="GO" id="GO:0009044">
    <property type="term" value="F:xylan 1,4-beta-xylosidase activity"/>
    <property type="evidence" value="ECO:0007669"/>
    <property type="project" value="InterPro"/>
</dbReference>
<name>A0AAV1S8A7_9ROSI</name>
<evidence type="ECO:0000256" key="1">
    <source>
        <dbReference type="ARBA" id="ARBA00005336"/>
    </source>
</evidence>
<dbReference type="EMBL" id="CAWUPB010001173">
    <property type="protein sequence ID" value="CAK7347113.1"/>
    <property type="molecule type" value="Genomic_DNA"/>
</dbReference>
<dbReference type="GO" id="GO:0009505">
    <property type="term" value="C:plant-type cell wall"/>
    <property type="evidence" value="ECO:0007669"/>
    <property type="project" value="TreeGrafter"/>
</dbReference>
<dbReference type="AlphaFoldDB" id="A0AAV1S8A7"/>
<dbReference type="Gene3D" id="2.60.40.10">
    <property type="entry name" value="Immunoglobulins"/>
    <property type="match status" value="1"/>
</dbReference>
<protein>
    <recommendedName>
        <fullName evidence="3">Fibronectin type III-like domain-containing protein</fullName>
    </recommendedName>
</protein>
<dbReference type="GO" id="GO:0045493">
    <property type="term" value="P:xylan catabolic process"/>
    <property type="evidence" value="ECO:0007669"/>
    <property type="project" value="InterPro"/>
</dbReference>
<evidence type="ECO:0000256" key="2">
    <source>
        <dbReference type="ARBA" id="ARBA00022801"/>
    </source>
</evidence>
<gene>
    <name evidence="4" type="ORF">DCAF_LOCUS19795</name>
</gene>
<dbReference type="InterPro" id="IPR017853">
    <property type="entry name" value="GH"/>
</dbReference>
<evidence type="ECO:0000259" key="3">
    <source>
        <dbReference type="SMART" id="SM01217"/>
    </source>
</evidence>
<keyword evidence="2" id="KW-0378">Hydrolase</keyword>
<dbReference type="PANTHER" id="PTHR42721">
    <property type="entry name" value="SUGAR HYDROLASE-RELATED"/>
    <property type="match status" value="1"/>
</dbReference>
<dbReference type="SUPFAM" id="SSF51445">
    <property type="entry name" value="(Trans)glycosidases"/>
    <property type="match status" value="1"/>
</dbReference>
<feature type="domain" description="Fibronectin type III-like" evidence="3">
    <location>
        <begin position="373"/>
        <end position="443"/>
    </location>
</feature>
<comment type="similarity">
    <text evidence="1">Belongs to the glycosyl hydrolase 3 family.</text>
</comment>
<keyword evidence="5" id="KW-1185">Reference proteome</keyword>
<evidence type="ECO:0000313" key="5">
    <source>
        <dbReference type="Proteomes" id="UP001314170"/>
    </source>
</evidence>
<dbReference type="InterPro" id="IPR044993">
    <property type="entry name" value="BXL"/>
</dbReference>
<sequence>MKEDNFIVDSRTTKTCVTDKGKGTGLGCQNRLDVYAPRPRTIHPFTQITYSYTPQSTKNSHNETPNLRFLTFVIFNSLVLRVDSTQPPFSCDSSFSGTIKSATSFPQVILTAASFDANQWYRIGQAIGKEARALYSAGKATGMTFWAPNINIFREPRWGKRARNTRRGSIDDREICNVICEKASRGSQTRINHHSKAVLKEGRTSGLMSGYNRVNGVPSSADFNLLSKSARAQWGFDGYITSDYDAVSIINDAQGYAKSREDAVFDNRKPLFLRLANGELLVAMQPGRTYRFYKGQTVFEFGYGLSYSKYSYELTAVSQNKFYLNRSSTMHEINNFGSVRFTLLSELGIEFCEQNKFPVRIGIKNHGEIAGKHPVLLFARQTKHGNGRPRKQLIGFQSVILSAGERAEIDFEVSPCEHRSRASEDDLMVMEEGTHFLVVEGQDYPISVVV</sequence>
<dbReference type="InterPro" id="IPR036962">
    <property type="entry name" value="Glyco_hydro_3_N_sf"/>
</dbReference>
<dbReference type="GO" id="GO:0031222">
    <property type="term" value="P:arabinan catabolic process"/>
    <property type="evidence" value="ECO:0007669"/>
    <property type="project" value="TreeGrafter"/>
</dbReference>
<dbReference type="Proteomes" id="UP001314170">
    <property type="component" value="Unassembled WGS sequence"/>
</dbReference>
<comment type="caution">
    <text evidence="4">The sequence shown here is derived from an EMBL/GenBank/DDBJ whole genome shotgun (WGS) entry which is preliminary data.</text>
</comment>
<dbReference type="GO" id="GO:0046556">
    <property type="term" value="F:alpha-L-arabinofuranosidase activity"/>
    <property type="evidence" value="ECO:0007669"/>
    <property type="project" value="TreeGrafter"/>
</dbReference>